<organism evidence="1 2">
    <name type="scientific">Aequorivita xiaoshiensis</name>
    <dbReference type="NCBI Taxonomy" id="2874476"/>
    <lineage>
        <taxon>Bacteria</taxon>
        <taxon>Pseudomonadati</taxon>
        <taxon>Bacteroidota</taxon>
        <taxon>Flavobacteriia</taxon>
        <taxon>Flavobacteriales</taxon>
        <taxon>Flavobacteriaceae</taxon>
        <taxon>Aequorivita</taxon>
    </lineage>
</organism>
<sequence>MKNLLKYTFAALTIGLVSCEPEFDSPVTDGGFYSSGSANLSKFVAVGNSLTAGYADGALYITGQNNSYPNIMAQQFEFVGGGDFTQPLMNDNIGGLLLGGNQIAENRLVLAVGADGNPSPVRLDGTPTTDITNKLSGPFNNMGVPGAKSFHLVTPGYGNVAGVPVGTANPYFARFASSENVKVIEDAAAQSPTFFSLWIGNNDILSYATSGGSGVDQTGNIDPSTYGSNDITDPNVFASVYNAQVEALTAGGAKGVLVNIPEVTSIPYFTTVPTNAIPLDAATAAAVNANFAGYNTQILPGLAGMGIISAEEAAMRMINFSAGQNFPITTDKDLTDITAILQGPPFNLPAPTAALLGQLRQVNSDDLVVLTASSVLGSTPDPNNPQGVVGVSIPLADQFVLAKSEQDRITAATNSYNATIQGLASAKGLAFVDAKTALARLSDGGIPYDGGVLTSQFVTGGAFSLDGVHPTARGYAYTANMMIQAINDTYDATIPTVQIGYYPTITLANN</sequence>
<proteinExistence type="predicted"/>
<dbReference type="InterPro" id="IPR036514">
    <property type="entry name" value="SGNH_hydro_sf"/>
</dbReference>
<dbReference type="PROSITE" id="PS51257">
    <property type="entry name" value="PROKAR_LIPOPROTEIN"/>
    <property type="match status" value="1"/>
</dbReference>
<gene>
    <name evidence="1" type="ORF">K8344_06270</name>
</gene>
<evidence type="ECO:0000313" key="2">
    <source>
        <dbReference type="Proteomes" id="UP001139462"/>
    </source>
</evidence>
<reference evidence="1" key="1">
    <citation type="submission" date="2021-09" db="EMBL/GenBank/DDBJ databases">
        <title>Genome of Aequorivita sp. strain F64183.</title>
        <authorList>
            <person name="Wang Y."/>
        </authorList>
    </citation>
    <scope>NUCLEOTIDE SEQUENCE</scope>
    <source>
        <strain evidence="1">F64183</strain>
    </source>
</reference>
<dbReference type="Gene3D" id="3.40.50.1110">
    <property type="entry name" value="SGNH hydrolase"/>
    <property type="match status" value="2"/>
</dbReference>
<dbReference type="Proteomes" id="UP001139462">
    <property type="component" value="Unassembled WGS sequence"/>
</dbReference>
<name>A0A9X1R363_9FLAO</name>
<keyword evidence="2" id="KW-1185">Reference proteome</keyword>
<evidence type="ECO:0000313" key="1">
    <source>
        <dbReference type="EMBL" id="MCG2430718.1"/>
    </source>
</evidence>
<accession>A0A9X1R363</accession>
<dbReference type="SUPFAM" id="SSF52266">
    <property type="entry name" value="SGNH hydrolase"/>
    <property type="match status" value="2"/>
</dbReference>
<dbReference type="RefSeq" id="WP_237607885.1">
    <property type="nucleotide sequence ID" value="NZ_JAIRBB010000003.1"/>
</dbReference>
<dbReference type="AlphaFoldDB" id="A0A9X1R363"/>
<dbReference type="GO" id="GO:0016788">
    <property type="term" value="F:hydrolase activity, acting on ester bonds"/>
    <property type="evidence" value="ECO:0007669"/>
    <property type="project" value="UniProtKB-ARBA"/>
</dbReference>
<dbReference type="EMBL" id="JAIRBB010000003">
    <property type="protein sequence ID" value="MCG2430718.1"/>
    <property type="molecule type" value="Genomic_DNA"/>
</dbReference>
<comment type="caution">
    <text evidence="1">The sequence shown here is derived from an EMBL/GenBank/DDBJ whole genome shotgun (WGS) entry which is preliminary data.</text>
</comment>
<protein>
    <submittedName>
        <fullName evidence="1">G-D-S-L family lipolytic protein</fullName>
    </submittedName>
</protein>